<gene>
    <name evidence="2" type="ORF">RM780_07665</name>
</gene>
<keyword evidence="3" id="KW-1185">Reference proteome</keyword>
<comment type="caution">
    <text evidence="2">The sequence shown here is derived from an EMBL/GenBank/DDBJ whole genome shotgun (WGS) entry which is preliminary data.</text>
</comment>
<evidence type="ECO:0000256" key="1">
    <source>
        <dbReference type="SAM" id="MobiDB-lite"/>
    </source>
</evidence>
<protein>
    <submittedName>
        <fullName evidence="2">Uncharacterized protein</fullName>
    </submittedName>
</protein>
<reference evidence="3" key="1">
    <citation type="submission" date="2023-07" db="EMBL/GenBank/DDBJ databases">
        <title>30 novel species of actinomycetes from the DSMZ collection.</title>
        <authorList>
            <person name="Nouioui I."/>
        </authorList>
    </citation>
    <scope>NUCLEOTIDE SEQUENCE [LARGE SCALE GENOMIC DNA]</scope>
    <source>
        <strain evidence="3">DSM 44917</strain>
    </source>
</reference>
<evidence type="ECO:0000313" key="2">
    <source>
        <dbReference type="EMBL" id="MDT0306839.1"/>
    </source>
</evidence>
<organism evidence="2 3">
    <name type="scientific">Streptomyces boetiae</name>
    <dbReference type="NCBI Taxonomy" id="3075541"/>
    <lineage>
        <taxon>Bacteria</taxon>
        <taxon>Bacillati</taxon>
        <taxon>Actinomycetota</taxon>
        <taxon>Actinomycetes</taxon>
        <taxon>Kitasatosporales</taxon>
        <taxon>Streptomycetaceae</taxon>
        <taxon>Streptomyces</taxon>
    </lineage>
</organism>
<sequence>MSPKSSATAGQRAWNGGLAGEPAPGRVIARPSAPCTAERCGQEAAARGPLPAGMVRVPAHAGHPPRIYCAGWCALYAQALADVRGLPGTTWGRGPQVPDVQAVAVQAPGRCCEGDHRAYLRHIRRRERPCPESRNAARLYEQQRVARRKGTS</sequence>
<evidence type="ECO:0000313" key="3">
    <source>
        <dbReference type="Proteomes" id="UP001183388"/>
    </source>
</evidence>
<feature type="region of interest" description="Disordered" evidence="1">
    <location>
        <begin position="1"/>
        <end position="27"/>
    </location>
</feature>
<dbReference type="Proteomes" id="UP001183388">
    <property type="component" value="Unassembled WGS sequence"/>
</dbReference>
<proteinExistence type="predicted"/>
<name>A0ABU2L5K6_9ACTN</name>
<accession>A0ABU2L5K6</accession>
<dbReference type="RefSeq" id="WP_311629777.1">
    <property type="nucleotide sequence ID" value="NZ_JAVREN010000008.1"/>
</dbReference>
<dbReference type="EMBL" id="JAVREN010000008">
    <property type="protein sequence ID" value="MDT0306839.1"/>
    <property type="molecule type" value="Genomic_DNA"/>
</dbReference>